<dbReference type="Gene3D" id="3.20.20.70">
    <property type="entry name" value="Aldolase class I"/>
    <property type="match status" value="1"/>
</dbReference>
<name>A0A0F9HDV0_9ZZZZ</name>
<proteinExistence type="predicted"/>
<gene>
    <name evidence="2" type="ORF">LCGC14_1716790</name>
</gene>
<dbReference type="SUPFAM" id="SSF51569">
    <property type="entry name" value="Aldolase"/>
    <property type="match status" value="1"/>
</dbReference>
<protein>
    <recommendedName>
        <fullName evidence="1">PseI/NeuA/B-like domain-containing protein</fullName>
    </recommendedName>
</protein>
<dbReference type="InterPro" id="IPR013132">
    <property type="entry name" value="PseI/NeuA/B-like_N"/>
</dbReference>
<accession>A0A0F9HDV0</accession>
<dbReference type="InterPro" id="IPR051690">
    <property type="entry name" value="PseI-like"/>
</dbReference>
<dbReference type="AlphaFoldDB" id="A0A0F9HDV0"/>
<dbReference type="InterPro" id="IPR013785">
    <property type="entry name" value="Aldolase_TIM"/>
</dbReference>
<organism evidence="2">
    <name type="scientific">marine sediment metagenome</name>
    <dbReference type="NCBI Taxonomy" id="412755"/>
    <lineage>
        <taxon>unclassified sequences</taxon>
        <taxon>metagenomes</taxon>
        <taxon>ecological metagenomes</taxon>
    </lineage>
</organism>
<dbReference type="GO" id="GO:0047444">
    <property type="term" value="F:N-acylneuraminate-9-phosphate synthase activity"/>
    <property type="evidence" value="ECO:0007669"/>
    <property type="project" value="TreeGrafter"/>
</dbReference>
<evidence type="ECO:0000259" key="1">
    <source>
        <dbReference type="Pfam" id="PF03102"/>
    </source>
</evidence>
<dbReference type="PANTHER" id="PTHR42966">
    <property type="entry name" value="N-ACETYLNEURAMINATE SYNTHASE"/>
    <property type="match status" value="1"/>
</dbReference>
<dbReference type="GO" id="GO:0016051">
    <property type="term" value="P:carbohydrate biosynthetic process"/>
    <property type="evidence" value="ECO:0007669"/>
    <property type="project" value="InterPro"/>
</dbReference>
<comment type="caution">
    <text evidence="2">The sequence shown here is derived from an EMBL/GenBank/DDBJ whole genome shotgun (WGS) entry which is preliminary data.</text>
</comment>
<reference evidence="2" key="1">
    <citation type="journal article" date="2015" name="Nature">
        <title>Complex archaea that bridge the gap between prokaryotes and eukaryotes.</title>
        <authorList>
            <person name="Spang A."/>
            <person name="Saw J.H."/>
            <person name="Jorgensen S.L."/>
            <person name="Zaremba-Niedzwiedzka K."/>
            <person name="Martijn J."/>
            <person name="Lind A.E."/>
            <person name="van Eijk R."/>
            <person name="Schleper C."/>
            <person name="Guy L."/>
            <person name="Ettema T.J."/>
        </authorList>
    </citation>
    <scope>NUCLEOTIDE SEQUENCE</scope>
</reference>
<dbReference type="PANTHER" id="PTHR42966:SF3">
    <property type="entry name" value="BLR5971 PROTEIN"/>
    <property type="match status" value="1"/>
</dbReference>
<dbReference type="Pfam" id="PF03102">
    <property type="entry name" value="NeuB"/>
    <property type="match status" value="1"/>
</dbReference>
<sequence>MSRQRIFIVAEIGINHNGNYEYAKKLIKIAKEAGCDAVKFQKRTIDKVYTKAELDKYRESPWGTTNRQQKEGLEFGEKEYGVINAYCKMLEIPWLASAWDLGSQEFLKQYDLKYNKISSPMLTHIKLLEVVAQEGKYTFISTGMSTMEEIQRAVEVFNSYSCPFELMHCNSQYPMPPELANLNCIKTLRDTFKCKVGYSGHEVGLITSVAAVVLGATSIERHITLNRSMYGSDQGSSIEPQGLRKLVEYIREVEASFGSGSKIITEAEEQGKAKLRREYDY</sequence>
<evidence type="ECO:0000313" key="2">
    <source>
        <dbReference type="EMBL" id="KKM13382.1"/>
    </source>
</evidence>
<feature type="domain" description="PseI/NeuA/B-like" evidence="1">
    <location>
        <begin position="26"/>
        <end position="262"/>
    </location>
</feature>
<dbReference type="EMBL" id="LAZR01015391">
    <property type="protein sequence ID" value="KKM13382.1"/>
    <property type="molecule type" value="Genomic_DNA"/>
</dbReference>